<dbReference type="Proteomes" id="UP000470470">
    <property type="component" value="Unassembled WGS sequence"/>
</dbReference>
<feature type="region of interest" description="Disordered" evidence="1">
    <location>
        <begin position="259"/>
        <end position="312"/>
    </location>
</feature>
<gene>
    <name evidence="3" type="ORF">G1H19_02315</name>
</gene>
<organism evidence="3 4">
    <name type="scientific">Goekera deserti</name>
    <dbReference type="NCBI Taxonomy" id="2497753"/>
    <lineage>
        <taxon>Bacteria</taxon>
        <taxon>Bacillati</taxon>
        <taxon>Actinomycetota</taxon>
        <taxon>Actinomycetes</taxon>
        <taxon>Geodermatophilales</taxon>
        <taxon>Geodermatophilaceae</taxon>
        <taxon>Goekera</taxon>
    </lineage>
</organism>
<comment type="caution">
    <text evidence="3">The sequence shown here is derived from an EMBL/GenBank/DDBJ whole genome shotgun (WGS) entry which is preliminary data.</text>
</comment>
<sequence length="312" mass="30915">MSDPVEEALRTRLQALGAGLDDAPAPAFRAEARARLVAMAAVRTPSAPVSRLRRLTSPRLPGRWRTRVTAGLTGAALTVTALGTLVALSQDATPGDLLYGLKRGSEQTELALGDDSRGLTLLGFATTRLAELAALAGDGPAALPAGTGPLAAGVDADLVVDTLETMDAQTIEGSRLVTTGVADSGDVAGLDVLDQWTVAQRAGLAALEGRLPAGAEARVTESLGVLDTVAGRSAAVRAALTCPAGTSVDGIDRWGPVPVPCATPAPPGGAAPGPGTPPAAPATPTSDPAPGEVPGGGPPAPGGTAEPSEVPR</sequence>
<dbReference type="InterPro" id="IPR043725">
    <property type="entry name" value="DUF5667"/>
</dbReference>
<reference evidence="3 4" key="1">
    <citation type="submission" date="2020-02" db="EMBL/GenBank/DDBJ databases">
        <title>The whole genome sequence of CPCC 205119.</title>
        <authorList>
            <person name="Jiang Z."/>
        </authorList>
    </citation>
    <scope>NUCLEOTIDE SEQUENCE [LARGE SCALE GENOMIC DNA]</scope>
    <source>
        <strain evidence="3 4">CPCC 205119</strain>
    </source>
</reference>
<feature type="domain" description="DUF5667" evidence="2">
    <location>
        <begin position="92"/>
        <end position="139"/>
    </location>
</feature>
<evidence type="ECO:0000313" key="4">
    <source>
        <dbReference type="Proteomes" id="UP000470470"/>
    </source>
</evidence>
<evidence type="ECO:0000259" key="2">
    <source>
        <dbReference type="Pfam" id="PF18915"/>
    </source>
</evidence>
<dbReference type="Pfam" id="PF18915">
    <property type="entry name" value="DUF5667"/>
    <property type="match status" value="1"/>
</dbReference>
<keyword evidence="4" id="KW-1185">Reference proteome</keyword>
<accession>A0A7K3W8Q1</accession>
<protein>
    <recommendedName>
        <fullName evidence="2">DUF5667 domain-containing protein</fullName>
    </recommendedName>
</protein>
<feature type="compositionally biased region" description="Pro residues" evidence="1">
    <location>
        <begin position="259"/>
        <end position="281"/>
    </location>
</feature>
<evidence type="ECO:0000256" key="1">
    <source>
        <dbReference type="SAM" id="MobiDB-lite"/>
    </source>
</evidence>
<feature type="compositionally biased region" description="Low complexity" evidence="1">
    <location>
        <begin position="282"/>
        <end position="292"/>
    </location>
</feature>
<dbReference type="EMBL" id="JAAGWK010000005">
    <property type="protein sequence ID" value="NEL52848.1"/>
    <property type="molecule type" value="Genomic_DNA"/>
</dbReference>
<dbReference type="AlphaFoldDB" id="A0A7K3W8Q1"/>
<proteinExistence type="predicted"/>
<feature type="compositionally biased region" description="Low complexity" evidence="1">
    <location>
        <begin position="302"/>
        <end position="312"/>
    </location>
</feature>
<evidence type="ECO:0000313" key="3">
    <source>
        <dbReference type="EMBL" id="NEL52848.1"/>
    </source>
</evidence>
<dbReference type="RefSeq" id="WP_152732051.1">
    <property type="nucleotide sequence ID" value="NZ_JAABOZ010000005.1"/>
</dbReference>
<name>A0A7K3W8Q1_9ACTN</name>